<keyword evidence="2" id="KW-1185">Reference proteome</keyword>
<name>A0ABN2KQB5_9MICO</name>
<accession>A0ABN2KQB5</accession>
<evidence type="ECO:0000313" key="2">
    <source>
        <dbReference type="Proteomes" id="UP001500506"/>
    </source>
</evidence>
<gene>
    <name evidence="1" type="ORF">GCM10009747_20860</name>
</gene>
<proteinExistence type="predicted"/>
<sequence length="116" mass="12559">MQPVGAAGNLAVVHFVRVRQRQVVELRFAAAASNRAGACRDQMGTTPAIDADRSVVATRTPEFTRASRIRQGSPFAADTKLTLRRAGEVTDRSTPGRRKGSCMRDALLSAVTYQVE</sequence>
<evidence type="ECO:0000313" key="1">
    <source>
        <dbReference type="EMBL" id="GAA1761551.1"/>
    </source>
</evidence>
<dbReference type="Proteomes" id="UP001500506">
    <property type="component" value="Unassembled WGS sequence"/>
</dbReference>
<protein>
    <submittedName>
        <fullName evidence="1">Uncharacterized protein</fullName>
    </submittedName>
</protein>
<reference evidence="1 2" key="1">
    <citation type="journal article" date="2019" name="Int. J. Syst. Evol. Microbiol.">
        <title>The Global Catalogue of Microorganisms (GCM) 10K type strain sequencing project: providing services to taxonomists for standard genome sequencing and annotation.</title>
        <authorList>
            <consortium name="The Broad Institute Genomics Platform"/>
            <consortium name="The Broad Institute Genome Sequencing Center for Infectious Disease"/>
            <person name="Wu L."/>
            <person name="Ma J."/>
        </authorList>
    </citation>
    <scope>NUCLEOTIDE SEQUENCE [LARGE SCALE GENOMIC DNA]</scope>
    <source>
        <strain evidence="1 2">JCM 14319</strain>
    </source>
</reference>
<comment type="caution">
    <text evidence="1">The sequence shown here is derived from an EMBL/GenBank/DDBJ whole genome shotgun (WGS) entry which is preliminary data.</text>
</comment>
<organism evidence="1 2">
    <name type="scientific">Agromyces humatus</name>
    <dbReference type="NCBI Taxonomy" id="279573"/>
    <lineage>
        <taxon>Bacteria</taxon>
        <taxon>Bacillati</taxon>
        <taxon>Actinomycetota</taxon>
        <taxon>Actinomycetes</taxon>
        <taxon>Micrococcales</taxon>
        <taxon>Microbacteriaceae</taxon>
        <taxon>Agromyces</taxon>
    </lineage>
</organism>
<dbReference type="EMBL" id="BAAANH010000004">
    <property type="protein sequence ID" value="GAA1761551.1"/>
    <property type="molecule type" value="Genomic_DNA"/>
</dbReference>